<evidence type="ECO:0000313" key="2">
    <source>
        <dbReference type="Proteomes" id="UP000537161"/>
    </source>
</evidence>
<keyword evidence="2" id="KW-1185">Reference proteome</keyword>
<dbReference type="Proteomes" id="UP000537161">
    <property type="component" value="Unassembled WGS sequence"/>
</dbReference>
<proteinExistence type="predicted"/>
<name>A0A7W9B4Y1_9SPHN</name>
<dbReference type="RefSeq" id="WP_067105493.1">
    <property type="nucleotide sequence ID" value="NZ_JACIJH010000003.1"/>
</dbReference>
<protein>
    <submittedName>
        <fullName evidence="1">Uncharacterized protein</fullName>
    </submittedName>
</protein>
<evidence type="ECO:0000313" key="1">
    <source>
        <dbReference type="EMBL" id="MBB5706328.1"/>
    </source>
</evidence>
<sequence>MSRAINLALPEADVREICRASGVAISAIERLPSGGTRLVCTTSSGADEIRLRLAGHLIEGAVDRFRFYRPSPTG</sequence>
<dbReference type="AlphaFoldDB" id="A0A7W9B4Y1"/>
<organism evidence="1 2">
    <name type="scientific">Sphingopyxis panaciterrulae</name>
    <dbReference type="NCBI Taxonomy" id="462372"/>
    <lineage>
        <taxon>Bacteria</taxon>
        <taxon>Pseudomonadati</taxon>
        <taxon>Pseudomonadota</taxon>
        <taxon>Alphaproteobacteria</taxon>
        <taxon>Sphingomonadales</taxon>
        <taxon>Sphingomonadaceae</taxon>
        <taxon>Sphingopyxis</taxon>
    </lineage>
</organism>
<gene>
    <name evidence="1" type="ORF">FHR21_001672</name>
</gene>
<accession>A0A7W9B4Y1</accession>
<comment type="caution">
    <text evidence="1">The sequence shown here is derived from an EMBL/GenBank/DDBJ whole genome shotgun (WGS) entry which is preliminary data.</text>
</comment>
<reference evidence="1 2" key="1">
    <citation type="submission" date="2020-08" db="EMBL/GenBank/DDBJ databases">
        <title>Genomic Encyclopedia of Type Strains, Phase IV (KMG-IV): sequencing the most valuable type-strain genomes for metagenomic binning, comparative biology and taxonomic classification.</title>
        <authorList>
            <person name="Goeker M."/>
        </authorList>
    </citation>
    <scope>NUCLEOTIDE SEQUENCE [LARGE SCALE GENOMIC DNA]</scope>
    <source>
        <strain evidence="1 2">DSM 27163</strain>
    </source>
</reference>
<dbReference type="EMBL" id="JACIJH010000003">
    <property type="protein sequence ID" value="MBB5706328.1"/>
    <property type="molecule type" value="Genomic_DNA"/>
</dbReference>